<dbReference type="OrthoDB" id="5575at2759"/>
<dbReference type="SMART" id="SM00973">
    <property type="entry name" value="Sec63"/>
    <property type="match status" value="1"/>
</dbReference>
<keyword evidence="8" id="KW-0862">Zinc</keyword>
<dbReference type="EC" id="5.6.2.4" evidence="13"/>
<evidence type="ECO:0000313" key="19">
    <source>
        <dbReference type="Proteomes" id="UP000191285"/>
    </source>
</evidence>
<evidence type="ECO:0000259" key="16">
    <source>
        <dbReference type="PROSITE" id="PS51192"/>
    </source>
</evidence>
<reference evidence="19" key="1">
    <citation type="journal article" date="2017" name="Nat. Microbiol.">
        <title>Global analysis of biosynthetic gene clusters reveals vast potential of secondary metabolite production in Penicillium species.</title>
        <authorList>
            <person name="Nielsen J.C."/>
            <person name="Grijseels S."/>
            <person name="Prigent S."/>
            <person name="Ji B."/>
            <person name="Dainat J."/>
            <person name="Nielsen K.F."/>
            <person name="Frisvad J.C."/>
            <person name="Workman M."/>
            <person name="Nielsen J."/>
        </authorList>
    </citation>
    <scope>NUCLEOTIDE SEQUENCE [LARGE SCALE GENOMIC DNA]</scope>
    <source>
        <strain evidence="19">IBT 24891</strain>
    </source>
</reference>
<keyword evidence="5" id="KW-0863">Zinc-finger</keyword>
<feature type="region of interest" description="Disordered" evidence="15">
    <location>
        <begin position="1056"/>
        <end position="1090"/>
    </location>
</feature>
<feature type="region of interest" description="Disordered" evidence="15">
    <location>
        <begin position="1"/>
        <end position="49"/>
    </location>
</feature>
<feature type="compositionally biased region" description="Low complexity" evidence="15">
    <location>
        <begin position="23"/>
        <end position="34"/>
    </location>
</feature>
<dbReference type="InterPro" id="IPR057842">
    <property type="entry name" value="WH_MER3"/>
</dbReference>
<gene>
    <name evidence="18" type="ORF">PENSTE_c018G04725</name>
</gene>
<feature type="domain" description="Helicase ATP-binding" evidence="16">
    <location>
        <begin position="255"/>
        <end position="429"/>
    </location>
</feature>
<comment type="cofactor">
    <cofactor evidence="1">
        <name>Zn(2+)</name>
        <dbReference type="ChEBI" id="CHEBI:29105"/>
    </cofactor>
</comment>
<evidence type="ECO:0000256" key="15">
    <source>
        <dbReference type="SAM" id="MobiDB-lite"/>
    </source>
</evidence>
<evidence type="ECO:0000259" key="17">
    <source>
        <dbReference type="PROSITE" id="PS51194"/>
    </source>
</evidence>
<feature type="compositionally biased region" description="Polar residues" evidence="15">
    <location>
        <begin position="135"/>
        <end position="150"/>
    </location>
</feature>
<evidence type="ECO:0000256" key="14">
    <source>
        <dbReference type="ARBA" id="ARBA00048988"/>
    </source>
</evidence>
<evidence type="ECO:0000256" key="8">
    <source>
        <dbReference type="ARBA" id="ARBA00022833"/>
    </source>
</evidence>
<evidence type="ECO:0000256" key="6">
    <source>
        <dbReference type="ARBA" id="ARBA00022801"/>
    </source>
</evidence>
<dbReference type="InterPro" id="IPR014001">
    <property type="entry name" value="Helicase_ATP-bd"/>
</dbReference>
<keyword evidence="9" id="KW-0067">ATP-binding</keyword>
<evidence type="ECO:0000256" key="10">
    <source>
        <dbReference type="ARBA" id="ARBA00023235"/>
    </source>
</evidence>
<dbReference type="SMART" id="SM00490">
    <property type="entry name" value="HELICc"/>
    <property type="match status" value="1"/>
</dbReference>
<protein>
    <recommendedName>
        <fullName evidence="13">DNA 3'-5' helicase</fullName>
        <ecNumber evidence="13">5.6.2.4</ecNumber>
    </recommendedName>
</protein>
<comment type="similarity">
    <text evidence="2">Belongs to the helicase family. SKI2 subfamily.</text>
</comment>
<dbReference type="SUPFAM" id="SSF158702">
    <property type="entry name" value="Sec63 N-terminal domain-like"/>
    <property type="match status" value="1"/>
</dbReference>
<organism evidence="18 19">
    <name type="scientific">Penicillium steckii</name>
    <dbReference type="NCBI Taxonomy" id="303698"/>
    <lineage>
        <taxon>Eukaryota</taxon>
        <taxon>Fungi</taxon>
        <taxon>Dikarya</taxon>
        <taxon>Ascomycota</taxon>
        <taxon>Pezizomycotina</taxon>
        <taxon>Eurotiomycetes</taxon>
        <taxon>Eurotiomycetidae</taxon>
        <taxon>Eurotiales</taxon>
        <taxon>Aspergillaceae</taxon>
        <taxon>Penicillium</taxon>
    </lineage>
</organism>
<keyword evidence="7" id="KW-0347">Helicase</keyword>
<sequence length="1502" mass="167887">MRNNPYSRSKPLGYSSRRRQIDPSPASSSRSSRAGIPDQKLIEGSQHSREYNSNFYDTSISNLASTLDPSDGEFQLDSFDLELLASDFDSENTKEINKLPARFTPSQISNIPEMSIRAVPEQTSRFFTPKCNITPISQTKSSQDDNVSGPPSSPLALVHQRKGGSAMWRFQPEYHHEDHESEVDPSQSASRESSYSCLRTSFPNNGLESQGPRHFTNIPVSIRGIVLVPVSEICEQYRSLFSFPLFNAIQSKCFKAVYKTNDNLVLSAPTGSGKTVIMELAICRLLNVLKDERFKVIYQAPTKSLCAERFRDWNRKFSALKLQCAELTGDTDYTQLRSVQNSEIIITTPEKWDSMTRKWKDHMRLMQLVKLFLIDEVHILKESRGATLEAVVSRMKNIGSNVRFVALSATVPNSEDIASWLGKDATTQHVPAHREHFGEDFRPVKLQKFVYGYQCSGNDFAFDKVCGTKLPEAIAMHSCQKPMMIFCCTRNSSVATAKELARLWTMTNPPARQWKGPTRRIEIFNEDLRGTVCAGVAFHHAGLGPADRHAVEKGFLDGHINVICCTSTLAVGVNLPCHLVIIKNTVCWQEGGCQQYSDLEMMQMLGRAGRPQFDDSATAVILTRKERVNHYEKLVSGSESLESCLHLNLIEHLNAEIGLGNVIDLEMAARWLAGTFLFVRLRRNPTYYKLKEGASEKDEDELLRQICEKDIKLLRESGLVEMDRLRSTQFGEAMARYYIRFETMKILLALGPGAAIPDILNTIARAEEFHEIRFKAGEKPLYREINKDPGIRYPIKVDVSQLDHKISLLIQSELGAIDFPTGDQFQKHKFAFQQEKTLVLSRVNRLIRCVIDCQISREDSTATLNSLELVRSFGAKVWDSSPLQMKQIEQVGVVAVRKLAASGITSLLDLESTEPHQIEMTLSKNPPFGMKLLARVREFPKLRVTIKMTGKETMPESLKIRFKLEVAFMNEKVQTMFQRRPIYVCCLVETSDGRLIDFRGITANKLQEGLEANLVAELNAPGQYIIGHAMCDDIAGTARYAELKPETSFLAQKNNKSLAHDSHQIPPTSSVIRQKPQSRPGDASKKDAFEGDDIDLDGLLAVGSFQKKSKQADGQNTKPADDIDWISIDSTPSPPRSVAGVPQRKDGEWAADMGAQEEYYEPVRLANGNWACNHKCKDKTSCKHFCCRDGLEKPPRPGKSKATINLKAQGQSQLTLKASIKDKSTHKNHVISKPKQNVKRKTSQLSETGTGSSNPSLKRIKIKQTQIKYKNGGKGNLPNPQKEHLKSPSRMPSSDYGDDFLSDLPSPSTFLEPPACLPVQPVSQKSFPTELKEQIIDSIALPTPAPDVQMEAEQGKTTVQEVHPETTHQTRGMSPPNPSSHQEIIEICDNTMSESTPEILTSPAIIKSSATSLPLSTSPANTPRSPRGKEKFLGEIAEKSEQPGIPQYPLINSLHEILSVPPRCLNLMGTEAESSGSEGAEGGWEDIDRMLYEEYKDIVNYY</sequence>
<dbReference type="FunFam" id="1.10.3380.10:FF:000012">
    <property type="entry name" value="DEAD/DEAH box DNA helicase"/>
    <property type="match status" value="1"/>
</dbReference>
<dbReference type="GO" id="GO:0016787">
    <property type="term" value="F:hydrolase activity"/>
    <property type="evidence" value="ECO:0007669"/>
    <property type="project" value="UniProtKB-KW"/>
</dbReference>
<feature type="domain" description="Helicase C-terminal" evidence="17">
    <location>
        <begin position="469"/>
        <end position="657"/>
    </location>
</feature>
<dbReference type="Proteomes" id="UP000191285">
    <property type="component" value="Unassembled WGS sequence"/>
</dbReference>
<dbReference type="CDD" id="cd18795">
    <property type="entry name" value="SF2_C_Ski2"/>
    <property type="match status" value="1"/>
</dbReference>
<evidence type="ECO:0000256" key="3">
    <source>
        <dbReference type="ARBA" id="ARBA00022723"/>
    </source>
</evidence>
<accession>A0A1V6SX53</accession>
<feature type="compositionally biased region" description="Basic residues" evidence="15">
    <location>
        <begin position="1226"/>
        <end position="1242"/>
    </location>
</feature>
<keyword evidence="19" id="KW-1185">Reference proteome</keyword>
<dbReference type="GO" id="GO:0008270">
    <property type="term" value="F:zinc ion binding"/>
    <property type="evidence" value="ECO:0007669"/>
    <property type="project" value="UniProtKB-KW"/>
</dbReference>
<dbReference type="PANTHER" id="PTHR47835">
    <property type="entry name" value="HFM1, ATP DEPENDENT DNA HELICASE HOMOLOG"/>
    <property type="match status" value="1"/>
</dbReference>
<evidence type="ECO:0000256" key="9">
    <source>
        <dbReference type="ARBA" id="ARBA00022840"/>
    </source>
</evidence>
<evidence type="ECO:0000256" key="2">
    <source>
        <dbReference type="ARBA" id="ARBA00010140"/>
    </source>
</evidence>
<dbReference type="InterPro" id="IPR004179">
    <property type="entry name" value="Sec63-dom"/>
</dbReference>
<evidence type="ECO:0000256" key="7">
    <source>
        <dbReference type="ARBA" id="ARBA00022806"/>
    </source>
</evidence>
<dbReference type="Gene3D" id="1.10.10.10">
    <property type="entry name" value="Winged helix-like DNA-binding domain superfamily/Winged helix DNA-binding domain"/>
    <property type="match status" value="1"/>
</dbReference>
<dbReference type="InterPro" id="IPR027417">
    <property type="entry name" value="P-loop_NTPase"/>
</dbReference>
<dbReference type="EMBL" id="MLKD01000018">
    <property type="protein sequence ID" value="OQE18329.1"/>
    <property type="molecule type" value="Genomic_DNA"/>
</dbReference>
<evidence type="ECO:0000256" key="12">
    <source>
        <dbReference type="ARBA" id="ARBA00034617"/>
    </source>
</evidence>
<dbReference type="Pfam" id="PF23445">
    <property type="entry name" value="WHD_SNRNP200"/>
    <property type="match status" value="1"/>
</dbReference>
<comment type="catalytic activity">
    <reaction evidence="12">
        <text>Couples ATP hydrolysis with the unwinding of duplex DNA by translocating in the 3'-5' direction.</text>
        <dbReference type="EC" id="5.6.2.4"/>
    </reaction>
</comment>
<evidence type="ECO:0000256" key="5">
    <source>
        <dbReference type="ARBA" id="ARBA00022771"/>
    </source>
</evidence>
<dbReference type="Pfam" id="PF00271">
    <property type="entry name" value="Helicase_C"/>
    <property type="match status" value="1"/>
</dbReference>
<keyword evidence="10" id="KW-0413">Isomerase</keyword>
<feature type="region of interest" description="Disordered" evidence="15">
    <location>
        <begin position="1218"/>
        <end position="1305"/>
    </location>
</feature>
<dbReference type="SUPFAM" id="SSF46785">
    <property type="entry name" value="Winged helix' DNA-binding domain"/>
    <property type="match status" value="1"/>
</dbReference>
<dbReference type="InterPro" id="IPR001650">
    <property type="entry name" value="Helicase_C-like"/>
</dbReference>
<feature type="region of interest" description="Disordered" evidence="15">
    <location>
        <begin position="1107"/>
        <end position="1145"/>
    </location>
</feature>
<feature type="compositionally biased region" description="Polar residues" evidence="15">
    <location>
        <begin position="1065"/>
        <end position="1077"/>
    </location>
</feature>
<evidence type="ECO:0000256" key="1">
    <source>
        <dbReference type="ARBA" id="ARBA00001947"/>
    </source>
</evidence>
<evidence type="ECO:0000256" key="4">
    <source>
        <dbReference type="ARBA" id="ARBA00022741"/>
    </source>
</evidence>
<dbReference type="GO" id="GO:0003676">
    <property type="term" value="F:nucleic acid binding"/>
    <property type="evidence" value="ECO:0007669"/>
    <property type="project" value="InterPro"/>
</dbReference>
<dbReference type="InterPro" id="IPR036390">
    <property type="entry name" value="WH_DNA-bd_sf"/>
</dbReference>
<comment type="caution">
    <text evidence="18">The sequence shown here is derived from an EMBL/GenBank/DDBJ whole genome shotgun (WGS) entry which is preliminary data.</text>
</comment>
<dbReference type="PROSITE" id="PS51192">
    <property type="entry name" value="HELICASE_ATP_BIND_1"/>
    <property type="match status" value="1"/>
</dbReference>
<dbReference type="GO" id="GO:0007131">
    <property type="term" value="P:reciprocal meiotic recombination"/>
    <property type="evidence" value="ECO:0007669"/>
    <property type="project" value="UniProtKB-ARBA"/>
</dbReference>
<dbReference type="Gene3D" id="3.40.50.300">
    <property type="entry name" value="P-loop containing nucleotide triphosphate hydrolases"/>
    <property type="match status" value="2"/>
</dbReference>
<dbReference type="Pfam" id="PF02889">
    <property type="entry name" value="Sec63"/>
    <property type="match status" value="1"/>
</dbReference>
<dbReference type="FunFam" id="1.10.10.10:FF:000012">
    <property type="entry name" value="U5 small nuclear ribonucleoprotein helicase"/>
    <property type="match status" value="1"/>
</dbReference>
<evidence type="ECO:0000256" key="13">
    <source>
        <dbReference type="ARBA" id="ARBA00034808"/>
    </source>
</evidence>
<dbReference type="FunFam" id="3.40.50.300:FF:001076">
    <property type="entry name" value="ATP-dependent DNA helicase MER3"/>
    <property type="match status" value="1"/>
</dbReference>
<comment type="catalytic activity">
    <reaction evidence="14">
        <text>ATP + H2O = ADP + phosphate + H(+)</text>
        <dbReference type="Rhea" id="RHEA:13065"/>
        <dbReference type="ChEBI" id="CHEBI:15377"/>
        <dbReference type="ChEBI" id="CHEBI:15378"/>
        <dbReference type="ChEBI" id="CHEBI:30616"/>
        <dbReference type="ChEBI" id="CHEBI:43474"/>
        <dbReference type="ChEBI" id="CHEBI:456216"/>
        <dbReference type="EC" id="5.6.2.4"/>
    </reaction>
</comment>
<dbReference type="GO" id="GO:0005524">
    <property type="term" value="F:ATP binding"/>
    <property type="evidence" value="ECO:0007669"/>
    <property type="project" value="UniProtKB-KW"/>
</dbReference>
<dbReference type="SUPFAM" id="SSF52540">
    <property type="entry name" value="P-loop containing nucleoside triphosphate hydrolases"/>
    <property type="match status" value="1"/>
</dbReference>
<dbReference type="Pfam" id="PF00270">
    <property type="entry name" value="DEAD"/>
    <property type="match status" value="1"/>
</dbReference>
<dbReference type="GO" id="GO:0043138">
    <property type="term" value="F:3'-5' DNA helicase activity"/>
    <property type="evidence" value="ECO:0007669"/>
    <property type="project" value="UniProtKB-EC"/>
</dbReference>
<keyword evidence="3" id="KW-0479">Metal-binding</keyword>
<dbReference type="STRING" id="303698.A0A1V6SX53"/>
<dbReference type="FunFam" id="3.40.50.300:FF:000950">
    <property type="entry name" value="probable ATP-dependent DNA helicase HFM1"/>
    <property type="match status" value="1"/>
</dbReference>
<dbReference type="InterPro" id="IPR011545">
    <property type="entry name" value="DEAD/DEAH_box_helicase_dom"/>
</dbReference>
<evidence type="ECO:0000313" key="18">
    <source>
        <dbReference type="EMBL" id="OQE18329.1"/>
    </source>
</evidence>
<name>A0A1V6SX53_9EURO</name>
<feature type="region of interest" description="Disordered" evidence="15">
    <location>
        <begin position="135"/>
        <end position="156"/>
    </location>
</feature>
<dbReference type="Gene3D" id="1.10.3380.10">
    <property type="entry name" value="Sec63 N-terminal domain-like domain"/>
    <property type="match status" value="1"/>
</dbReference>
<proteinExistence type="inferred from homology"/>
<keyword evidence="11" id="KW-0469">Meiosis</keyword>
<dbReference type="PANTHER" id="PTHR47835:SF3">
    <property type="entry name" value="HELICASE FOR MEIOSIS 1"/>
    <property type="match status" value="1"/>
</dbReference>
<dbReference type="PROSITE" id="PS51194">
    <property type="entry name" value="HELICASE_CTER"/>
    <property type="match status" value="1"/>
</dbReference>
<dbReference type="SMART" id="SM00487">
    <property type="entry name" value="DEXDc"/>
    <property type="match status" value="1"/>
</dbReference>
<dbReference type="InterPro" id="IPR052247">
    <property type="entry name" value="Meiotic_Crossover_Helicase"/>
</dbReference>
<keyword evidence="4" id="KW-0547">Nucleotide-binding</keyword>
<feature type="compositionally biased region" description="Polar residues" evidence="15">
    <location>
        <begin position="1243"/>
        <end position="1256"/>
    </location>
</feature>
<evidence type="ECO:0000256" key="11">
    <source>
        <dbReference type="ARBA" id="ARBA00023254"/>
    </source>
</evidence>
<keyword evidence="6" id="KW-0378">Hydrolase</keyword>
<dbReference type="InterPro" id="IPR036388">
    <property type="entry name" value="WH-like_DNA-bd_sf"/>
</dbReference>